<dbReference type="PRINTS" id="PR00368">
    <property type="entry name" value="FADPNR"/>
</dbReference>
<evidence type="ECO:0000259" key="2">
    <source>
        <dbReference type="Pfam" id="PF01593"/>
    </source>
</evidence>
<dbReference type="GO" id="GO:0016491">
    <property type="term" value="F:oxidoreductase activity"/>
    <property type="evidence" value="ECO:0007669"/>
    <property type="project" value="InterPro"/>
</dbReference>
<dbReference type="Gene3D" id="3.90.660.50">
    <property type="match status" value="1"/>
</dbReference>
<protein>
    <submittedName>
        <fullName evidence="3">Phytoene dehydrogenase-like protein</fullName>
    </submittedName>
</protein>
<keyword evidence="4" id="KW-1185">Reference proteome</keyword>
<accession>A0A316E191</accession>
<proteinExistence type="inferred from homology"/>
<evidence type="ECO:0000256" key="1">
    <source>
        <dbReference type="ARBA" id="ARBA00038322"/>
    </source>
</evidence>
<dbReference type="InterPro" id="IPR002937">
    <property type="entry name" value="Amino_oxidase"/>
</dbReference>
<evidence type="ECO:0000313" key="3">
    <source>
        <dbReference type="EMBL" id="PWK16580.1"/>
    </source>
</evidence>
<reference evidence="3 4" key="1">
    <citation type="submission" date="2018-05" db="EMBL/GenBank/DDBJ databases">
        <title>Genomic Encyclopedia of Type Strains, Phase IV (KMG-IV): sequencing the most valuable type-strain genomes for metagenomic binning, comparative biology and taxonomic classification.</title>
        <authorList>
            <person name="Goeker M."/>
        </authorList>
    </citation>
    <scope>NUCLEOTIDE SEQUENCE [LARGE SCALE GENOMIC DNA]</scope>
    <source>
        <strain evidence="3 4">DSM 18773</strain>
    </source>
</reference>
<dbReference type="PANTHER" id="PTHR43734">
    <property type="entry name" value="PHYTOENE DESATURASE"/>
    <property type="match status" value="1"/>
</dbReference>
<comment type="similarity">
    <text evidence="1">Belongs to the carotenoid/retinoid oxidoreductase family. CrtN subfamily.</text>
</comment>
<comment type="caution">
    <text evidence="3">The sequence shown here is derived from an EMBL/GenBank/DDBJ whole genome shotgun (WGS) entry which is preliminary data.</text>
</comment>
<sequence length="442" mass="48229">MEKKKWDITIIGAGLAGLTAAVYLAQAGKQVLLLEHGSRLGGRAATDEQNGCFLNIGPHAVYKNGAGLQILHELGVAPSAGELKLGGRLVTEEKIHDLPLTAFGLLKSGCFSFKEKAELARLLTKISKLNPQSVEHLTLQEWLHGAVKGKNARNFFLALARLSTYSNSPMQISAGTVLRQYQLSLGGVYYVHEGWQTVVNALGERAAQVGANVQTGKKVTAIRGTHPEMTVQLADGTEIATRNVLSTASPSKTFELADAKPTSQLGVLCDRVTPVYGAALDVALRRLPNPGTNFALHLERPYYFSNHSHTARLTQNRNHVVLHIFKYLSAQEETSAKRNRQELESFLDQLQPGWRNELITSRYLPRIAVTNGLPTVERVRNARQTEVPETVVSDCPGLYLAGDWVVNESLLADAAYVSGKEIATHILRTEMSHLSLATGARC</sequence>
<dbReference type="Proteomes" id="UP000245634">
    <property type="component" value="Unassembled WGS sequence"/>
</dbReference>
<name>A0A316E191_9BACL</name>
<dbReference type="PANTHER" id="PTHR43734:SF1">
    <property type="entry name" value="PHYTOENE DESATURASE"/>
    <property type="match status" value="1"/>
</dbReference>
<dbReference type="SUPFAM" id="SSF51905">
    <property type="entry name" value="FAD/NAD(P)-binding domain"/>
    <property type="match status" value="1"/>
</dbReference>
<gene>
    <name evidence="3" type="ORF">C7459_101446</name>
</gene>
<dbReference type="Gene3D" id="3.50.50.60">
    <property type="entry name" value="FAD/NAD(P)-binding domain"/>
    <property type="match status" value="1"/>
</dbReference>
<dbReference type="EMBL" id="QGGL01000001">
    <property type="protein sequence ID" value="PWK16580.1"/>
    <property type="molecule type" value="Genomic_DNA"/>
</dbReference>
<organism evidence="3 4">
    <name type="scientific">Tumebacillus permanentifrigoris</name>
    <dbReference type="NCBI Taxonomy" id="378543"/>
    <lineage>
        <taxon>Bacteria</taxon>
        <taxon>Bacillati</taxon>
        <taxon>Bacillota</taxon>
        <taxon>Bacilli</taxon>
        <taxon>Bacillales</taxon>
        <taxon>Alicyclobacillaceae</taxon>
        <taxon>Tumebacillus</taxon>
    </lineage>
</organism>
<dbReference type="InterPro" id="IPR036188">
    <property type="entry name" value="FAD/NAD-bd_sf"/>
</dbReference>
<dbReference type="OrthoDB" id="269318at2"/>
<dbReference type="Pfam" id="PF01593">
    <property type="entry name" value="Amino_oxidase"/>
    <property type="match status" value="1"/>
</dbReference>
<dbReference type="AlphaFoldDB" id="A0A316E191"/>
<feature type="domain" description="Amine oxidase" evidence="2">
    <location>
        <begin position="15"/>
        <end position="251"/>
    </location>
</feature>
<dbReference type="RefSeq" id="WP_109685788.1">
    <property type="nucleotide sequence ID" value="NZ_QGGL01000001.1"/>
</dbReference>
<evidence type="ECO:0000313" key="4">
    <source>
        <dbReference type="Proteomes" id="UP000245634"/>
    </source>
</evidence>